<sequence length="34" mass="3757">MALVLSQPGRNGYSYRYGPRTGTKSSNWPITQIG</sequence>
<reference evidence="2" key="1">
    <citation type="submission" date="2014-11" db="EMBL/GenBank/DDBJ databases">
        <authorList>
            <person name="Amaro Gonzalez C."/>
        </authorList>
    </citation>
    <scope>NUCLEOTIDE SEQUENCE</scope>
</reference>
<accession>A0A0E9SEL1</accession>
<proteinExistence type="predicted"/>
<reference evidence="2" key="2">
    <citation type="journal article" date="2015" name="Fish Shellfish Immunol.">
        <title>Early steps in the European eel (Anguilla anguilla)-Vibrio vulnificus interaction in the gills: Role of the RtxA13 toxin.</title>
        <authorList>
            <person name="Callol A."/>
            <person name="Pajuelo D."/>
            <person name="Ebbesson L."/>
            <person name="Teles M."/>
            <person name="MacKenzie S."/>
            <person name="Amaro C."/>
        </authorList>
    </citation>
    <scope>NUCLEOTIDE SEQUENCE</scope>
</reference>
<protein>
    <submittedName>
        <fullName evidence="2">Uncharacterized protein</fullName>
    </submittedName>
</protein>
<feature type="compositionally biased region" description="Polar residues" evidence="1">
    <location>
        <begin position="22"/>
        <end position="34"/>
    </location>
</feature>
<organism evidence="2">
    <name type="scientific">Anguilla anguilla</name>
    <name type="common">European freshwater eel</name>
    <name type="synonym">Muraena anguilla</name>
    <dbReference type="NCBI Taxonomy" id="7936"/>
    <lineage>
        <taxon>Eukaryota</taxon>
        <taxon>Metazoa</taxon>
        <taxon>Chordata</taxon>
        <taxon>Craniata</taxon>
        <taxon>Vertebrata</taxon>
        <taxon>Euteleostomi</taxon>
        <taxon>Actinopterygii</taxon>
        <taxon>Neopterygii</taxon>
        <taxon>Teleostei</taxon>
        <taxon>Anguilliformes</taxon>
        <taxon>Anguillidae</taxon>
        <taxon>Anguilla</taxon>
    </lineage>
</organism>
<feature type="region of interest" description="Disordered" evidence="1">
    <location>
        <begin position="1"/>
        <end position="34"/>
    </location>
</feature>
<evidence type="ECO:0000256" key="1">
    <source>
        <dbReference type="SAM" id="MobiDB-lite"/>
    </source>
</evidence>
<dbReference type="AlphaFoldDB" id="A0A0E9SEL1"/>
<evidence type="ECO:0000313" key="2">
    <source>
        <dbReference type="EMBL" id="JAH39784.1"/>
    </source>
</evidence>
<dbReference type="EMBL" id="GBXM01068793">
    <property type="protein sequence ID" value="JAH39784.1"/>
    <property type="molecule type" value="Transcribed_RNA"/>
</dbReference>
<name>A0A0E9SEL1_ANGAN</name>